<dbReference type="AlphaFoldDB" id="A0A5S3YYI3"/>
<keyword evidence="1" id="KW-0812">Transmembrane</keyword>
<dbReference type="EMBL" id="PNCM01000006">
    <property type="protein sequence ID" value="TMP83605.1"/>
    <property type="molecule type" value="Genomic_DNA"/>
</dbReference>
<name>A0A5S3YYI3_9GAMM</name>
<keyword evidence="1" id="KW-0472">Membrane</keyword>
<gene>
    <name evidence="2" type="ORF">CWB73_01945</name>
</gene>
<protein>
    <submittedName>
        <fullName evidence="2">Uncharacterized protein</fullName>
    </submittedName>
</protein>
<evidence type="ECO:0000313" key="3">
    <source>
        <dbReference type="Proteomes" id="UP000307362"/>
    </source>
</evidence>
<accession>A0A5S3YYI3</accession>
<dbReference type="Proteomes" id="UP000307362">
    <property type="component" value="Unassembled WGS sequence"/>
</dbReference>
<evidence type="ECO:0000313" key="2">
    <source>
        <dbReference type="EMBL" id="TMP83605.1"/>
    </source>
</evidence>
<evidence type="ECO:0000256" key="1">
    <source>
        <dbReference type="SAM" id="Phobius"/>
    </source>
</evidence>
<proteinExistence type="predicted"/>
<reference evidence="2 3" key="1">
    <citation type="submission" date="2017-12" db="EMBL/GenBank/DDBJ databases">
        <authorList>
            <person name="Paulsen S."/>
            <person name="Gram L.K."/>
        </authorList>
    </citation>
    <scope>NUCLEOTIDE SEQUENCE [LARGE SCALE GENOMIC DNA]</scope>
    <source>
        <strain evidence="2 3">S1189</strain>
    </source>
</reference>
<sequence length="100" mass="11220">MLVLLVSSLLACSFLSWAYVQNKVGGSYFQFIARRYKKNATYLFALTIMLLLLIAISVIELIDSATRSEPLNISALIRLLTLLYCFHSVQLESELGSDRG</sequence>
<keyword evidence="1" id="KW-1133">Transmembrane helix</keyword>
<feature type="transmembrane region" description="Helical" evidence="1">
    <location>
        <begin position="42"/>
        <end position="59"/>
    </location>
</feature>
<comment type="caution">
    <text evidence="2">The sequence shown here is derived from an EMBL/GenBank/DDBJ whole genome shotgun (WGS) entry which is preliminary data.</text>
</comment>
<organism evidence="2 3">
    <name type="scientific">Pseudoalteromonas phenolica</name>
    <dbReference type="NCBI Taxonomy" id="161398"/>
    <lineage>
        <taxon>Bacteria</taxon>
        <taxon>Pseudomonadati</taxon>
        <taxon>Pseudomonadota</taxon>
        <taxon>Gammaproteobacteria</taxon>
        <taxon>Alteromonadales</taxon>
        <taxon>Pseudoalteromonadaceae</taxon>
        <taxon>Pseudoalteromonas</taxon>
    </lineage>
</organism>
<reference evidence="3" key="2">
    <citation type="submission" date="2019-06" db="EMBL/GenBank/DDBJ databases">
        <title>Co-occurence of chitin degradation, pigmentation and bioactivity in marine Pseudoalteromonas.</title>
        <authorList>
            <person name="Sonnenschein E.C."/>
            <person name="Bech P.K."/>
        </authorList>
    </citation>
    <scope>NUCLEOTIDE SEQUENCE [LARGE SCALE GENOMIC DNA]</scope>
    <source>
        <strain evidence="3">S1189</strain>
    </source>
</reference>